<evidence type="ECO:0000256" key="3">
    <source>
        <dbReference type="ARBA" id="ARBA00022989"/>
    </source>
</evidence>
<dbReference type="InterPro" id="IPR004843">
    <property type="entry name" value="Calcineurin-like_PHP"/>
</dbReference>
<dbReference type="GO" id="GO:0016787">
    <property type="term" value="F:hydrolase activity"/>
    <property type="evidence" value="ECO:0007669"/>
    <property type="project" value="InterPro"/>
</dbReference>
<dbReference type="AlphaFoldDB" id="A0A6J2KR78"/>
<evidence type="ECO:0000313" key="8">
    <source>
        <dbReference type="RefSeq" id="XP_028044048.1"/>
    </source>
</evidence>
<accession>A0A6J2KR78</accession>
<feature type="transmembrane region" description="Helical" evidence="5">
    <location>
        <begin position="12"/>
        <end position="35"/>
    </location>
</feature>
<name>A0A6J2KR78_BOMMA</name>
<dbReference type="GeneID" id="114253381"/>
<protein>
    <submittedName>
        <fullName evidence="8">Uncharacterized protein C630.12-like</fullName>
    </submittedName>
</protein>
<comment type="subcellular location">
    <subcellularLocation>
        <location evidence="1">Membrane</location>
        <topology evidence="1">Multi-pass membrane protein</topology>
    </subcellularLocation>
</comment>
<feature type="domain" description="Calcineurin-like phosphoesterase" evidence="6">
    <location>
        <begin position="48"/>
        <end position="230"/>
    </location>
</feature>
<evidence type="ECO:0000313" key="7">
    <source>
        <dbReference type="Proteomes" id="UP000504629"/>
    </source>
</evidence>
<dbReference type="PANTHER" id="PTHR13315">
    <property type="entry name" value="METALLO PHOSPHOESTERASE RELATED"/>
    <property type="match status" value="1"/>
</dbReference>
<organism evidence="7 8">
    <name type="scientific">Bombyx mandarina</name>
    <name type="common">Wild silk moth</name>
    <name type="synonym">Wild silkworm</name>
    <dbReference type="NCBI Taxonomy" id="7092"/>
    <lineage>
        <taxon>Eukaryota</taxon>
        <taxon>Metazoa</taxon>
        <taxon>Ecdysozoa</taxon>
        <taxon>Arthropoda</taxon>
        <taxon>Hexapoda</taxon>
        <taxon>Insecta</taxon>
        <taxon>Pterygota</taxon>
        <taxon>Neoptera</taxon>
        <taxon>Endopterygota</taxon>
        <taxon>Lepidoptera</taxon>
        <taxon>Glossata</taxon>
        <taxon>Ditrysia</taxon>
        <taxon>Bombycoidea</taxon>
        <taxon>Bombycidae</taxon>
        <taxon>Bombycinae</taxon>
        <taxon>Bombyx</taxon>
    </lineage>
</organism>
<dbReference type="PANTHER" id="PTHR13315:SF4">
    <property type="entry name" value="METALLOPHOSPHOESTERASE, ISOFORM E"/>
    <property type="match status" value="1"/>
</dbReference>
<keyword evidence="2 5" id="KW-0812">Transmembrane</keyword>
<dbReference type="SUPFAM" id="SSF56300">
    <property type="entry name" value="Metallo-dependent phosphatases"/>
    <property type="match status" value="1"/>
</dbReference>
<dbReference type="CTD" id="36285"/>
<keyword evidence="4 5" id="KW-0472">Membrane</keyword>
<proteinExistence type="predicted"/>
<dbReference type="Proteomes" id="UP000504629">
    <property type="component" value="Unplaced"/>
</dbReference>
<gene>
    <name evidence="8" type="primary">LOC114253381</name>
</gene>
<sequence length="351" mass="41231">MYLKRSSTVKYFAAAIIGCLLYSEWLIYPMQAWYWRTLECVEYDSSCIKILFVADPQIQGDIAVPAPFSYPINWDSDRYLKSTFRVVIQHFRPDVIVYMGDLMDEGSISTLKQYHSYVKRLSDIFEVDYPIVQIWIPGDNDIGGENEPIKKDKIEEFNEVYQQPETVTFRNITFYKANGITNSFPKKLKGNGNEYRIVVSHYPITYRHAFGHEVNNEINPDIYFCAHEHEAKYVRQSRKLTNRDSHMLTSESAVLNVSTKDDHLYEIYVPTCSYRMGTDQIGYGAAILENNNQNLRYTVFWSSRRFPYLFIYLVAFIILQIYFVIYCAAWVSYRKPTMNWATDKVPLLDRV</sequence>
<evidence type="ECO:0000256" key="5">
    <source>
        <dbReference type="SAM" id="Phobius"/>
    </source>
</evidence>
<evidence type="ECO:0000256" key="4">
    <source>
        <dbReference type="ARBA" id="ARBA00023136"/>
    </source>
</evidence>
<dbReference type="RefSeq" id="XP_028044048.1">
    <property type="nucleotide sequence ID" value="XM_028188247.1"/>
</dbReference>
<keyword evidence="3 5" id="KW-1133">Transmembrane helix</keyword>
<keyword evidence="7" id="KW-1185">Reference proteome</keyword>
<reference evidence="8" key="1">
    <citation type="submission" date="2025-08" db="UniProtKB">
        <authorList>
            <consortium name="RefSeq"/>
        </authorList>
    </citation>
    <scope>IDENTIFICATION</scope>
    <source>
        <tissue evidence="8">Silk gland</tissue>
    </source>
</reference>
<dbReference type="GO" id="GO:0006506">
    <property type="term" value="P:GPI anchor biosynthetic process"/>
    <property type="evidence" value="ECO:0007669"/>
    <property type="project" value="InterPro"/>
</dbReference>
<dbReference type="Pfam" id="PF00149">
    <property type="entry name" value="Metallophos"/>
    <property type="match status" value="1"/>
</dbReference>
<dbReference type="KEGG" id="bman:114253381"/>
<evidence type="ECO:0000256" key="2">
    <source>
        <dbReference type="ARBA" id="ARBA00022692"/>
    </source>
</evidence>
<dbReference type="Gene3D" id="3.60.21.10">
    <property type="match status" value="1"/>
</dbReference>
<dbReference type="InterPro" id="IPR029052">
    <property type="entry name" value="Metallo-depent_PP-like"/>
</dbReference>
<dbReference type="InterPro" id="IPR033308">
    <property type="entry name" value="PGAP5/Cdc1/Ted1"/>
</dbReference>
<dbReference type="OrthoDB" id="5977743at2759"/>
<evidence type="ECO:0000256" key="1">
    <source>
        <dbReference type="ARBA" id="ARBA00004141"/>
    </source>
</evidence>
<dbReference type="GO" id="GO:0016020">
    <property type="term" value="C:membrane"/>
    <property type="evidence" value="ECO:0007669"/>
    <property type="project" value="UniProtKB-SubCell"/>
</dbReference>
<dbReference type="GO" id="GO:0005783">
    <property type="term" value="C:endoplasmic reticulum"/>
    <property type="evidence" value="ECO:0007669"/>
    <property type="project" value="TreeGrafter"/>
</dbReference>
<feature type="transmembrane region" description="Helical" evidence="5">
    <location>
        <begin position="309"/>
        <end position="331"/>
    </location>
</feature>
<evidence type="ECO:0000259" key="6">
    <source>
        <dbReference type="Pfam" id="PF00149"/>
    </source>
</evidence>